<name>A0AAN7A529_9PEZI</name>
<dbReference type="PANTHER" id="PTHR38788:SF3">
    <property type="entry name" value="CLR5 DOMAIN-CONTAINING PROTEIN"/>
    <property type="match status" value="1"/>
</dbReference>
<feature type="domain" description="Clr5" evidence="1">
    <location>
        <begin position="8"/>
        <end position="59"/>
    </location>
</feature>
<evidence type="ECO:0000313" key="3">
    <source>
        <dbReference type="Proteomes" id="UP001302321"/>
    </source>
</evidence>
<dbReference type="PANTHER" id="PTHR38788">
    <property type="entry name" value="CLR5 DOMAIN-CONTAINING PROTEIN"/>
    <property type="match status" value="1"/>
</dbReference>
<accession>A0AAN7A529</accession>
<dbReference type="Proteomes" id="UP001302321">
    <property type="component" value="Unassembled WGS sequence"/>
</dbReference>
<keyword evidence="3" id="KW-1185">Reference proteome</keyword>
<reference evidence="2" key="2">
    <citation type="submission" date="2023-05" db="EMBL/GenBank/DDBJ databases">
        <authorList>
            <consortium name="Lawrence Berkeley National Laboratory"/>
            <person name="Steindorff A."/>
            <person name="Hensen N."/>
            <person name="Bonometti L."/>
            <person name="Westerberg I."/>
            <person name="Brannstrom I.O."/>
            <person name="Guillou S."/>
            <person name="Cros-Aarteil S."/>
            <person name="Calhoun S."/>
            <person name="Haridas S."/>
            <person name="Kuo A."/>
            <person name="Mondo S."/>
            <person name="Pangilinan J."/>
            <person name="Riley R."/>
            <person name="Labutti K."/>
            <person name="Andreopoulos B."/>
            <person name="Lipzen A."/>
            <person name="Chen C."/>
            <person name="Yanf M."/>
            <person name="Daum C."/>
            <person name="Ng V."/>
            <person name="Clum A."/>
            <person name="Ohm R."/>
            <person name="Martin F."/>
            <person name="Silar P."/>
            <person name="Natvig D."/>
            <person name="Lalanne C."/>
            <person name="Gautier V."/>
            <person name="Ament-Velasquez S.L."/>
            <person name="Kruys A."/>
            <person name="Hutchinson M.I."/>
            <person name="Powell A.J."/>
            <person name="Barry K."/>
            <person name="Miller A.N."/>
            <person name="Grigoriev I.V."/>
            <person name="Debuchy R."/>
            <person name="Gladieux P."/>
            <person name="Thoren M.H."/>
            <person name="Johannesson H."/>
        </authorList>
    </citation>
    <scope>NUCLEOTIDE SEQUENCE</scope>
    <source>
        <strain evidence="2">CBS 892.96</strain>
    </source>
</reference>
<dbReference type="Pfam" id="PF14420">
    <property type="entry name" value="Clr5"/>
    <property type="match status" value="1"/>
</dbReference>
<evidence type="ECO:0000259" key="1">
    <source>
        <dbReference type="Pfam" id="PF14420"/>
    </source>
</evidence>
<proteinExistence type="predicted"/>
<evidence type="ECO:0000313" key="2">
    <source>
        <dbReference type="EMBL" id="KAK4174338.1"/>
    </source>
</evidence>
<dbReference type="AlphaFoldDB" id="A0AAN7A529"/>
<protein>
    <submittedName>
        <fullName evidence="2">Clr5 domain-containing protein</fullName>
    </submittedName>
</protein>
<dbReference type="EMBL" id="MU866287">
    <property type="protein sequence ID" value="KAK4174338.1"/>
    <property type="molecule type" value="Genomic_DNA"/>
</dbReference>
<dbReference type="InterPro" id="IPR025676">
    <property type="entry name" value="Clr5_dom"/>
</dbReference>
<sequence>MPPSGHRIDWEAHRTNFEDLYVVQHKSLAEVMEIMKEEFNVDATTKMYKKRIKAWGLFKNINGDQMLAMIRIREHRRKQGKRTQFCLRGKPVLDSKLRRFATRHGVSLNDEDFSNDLQAPLNGITFSTPEPDDHHESTTLRHDDTLHLSPVTSDADSTSLECFMSSPSTEPHQFLQHDYPVLSWDMPVPLTAGCLVQDATPFVPDQYLAGTAYNRPTEQQVYAWLDDGHLSRFDGYHHSTGHSPPLLARLEIGHETVTAPDAQSVPYEQHLETHQTAGRSPKSLEPALPFFSQAPVLSWHYNSHHGTGITNDAALTRNFLSEGMNPNLTTRDGTRELRCAAFQGSSSTLAAYTEHESINYAGRSDDDLTGPS</sequence>
<organism evidence="2 3">
    <name type="scientific">Triangularia setosa</name>
    <dbReference type="NCBI Taxonomy" id="2587417"/>
    <lineage>
        <taxon>Eukaryota</taxon>
        <taxon>Fungi</taxon>
        <taxon>Dikarya</taxon>
        <taxon>Ascomycota</taxon>
        <taxon>Pezizomycotina</taxon>
        <taxon>Sordariomycetes</taxon>
        <taxon>Sordariomycetidae</taxon>
        <taxon>Sordariales</taxon>
        <taxon>Podosporaceae</taxon>
        <taxon>Triangularia</taxon>
    </lineage>
</organism>
<reference evidence="2" key="1">
    <citation type="journal article" date="2023" name="Mol. Phylogenet. Evol.">
        <title>Genome-scale phylogeny and comparative genomics of the fungal order Sordariales.</title>
        <authorList>
            <person name="Hensen N."/>
            <person name="Bonometti L."/>
            <person name="Westerberg I."/>
            <person name="Brannstrom I.O."/>
            <person name="Guillou S."/>
            <person name="Cros-Aarteil S."/>
            <person name="Calhoun S."/>
            <person name="Haridas S."/>
            <person name="Kuo A."/>
            <person name="Mondo S."/>
            <person name="Pangilinan J."/>
            <person name="Riley R."/>
            <person name="LaButti K."/>
            <person name="Andreopoulos B."/>
            <person name="Lipzen A."/>
            <person name="Chen C."/>
            <person name="Yan M."/>
            <person name="Daum C."/>
            <person name="Ng V."/>
            <person name="Clum A."/>
            <person name="Steindorff A."/>
            <person name="Ohm R.A."/>
            <person name="Martin F."/>
            <person name="Silar P."/>
            <person name="Natvig D.O."/>
            <person name="Lalanne C."/>
            <person name="Gautier V."/>
            <person name="Ament-Velasquez S.L."/>
            <person name="Kruys A."/>
            <person name="Hutchinson M.I."/>
            <person name="Powell A.J."/>
            <person name="Barry K."/>
            <person name="Miller A.N."/>
            <person name="Grigoriev I.V."/>
            <person name="Debuchy R."/>
            <person name="Gladieux P."/>
            <person name="Hiltunen Thoren M."/>
            <person name="Johannesson H."/>
        </authorList>
    </citation>
    <scope>NUCLEOTIDE SEQUENCE</scope>
    <source>
        <strain evidence="2">CBS 892.96</strain>
    </source>
</reference>
<gene>
    <name evidence="2" type="ORF">QBC36DRAFT_292542</name>
</gene>
<comment type="caution">
    <text evidence="2">The sequence shown here is derived from an EMBL/GenBank/DDBJ whole genome shotgun (WGS) entry which is preliminary data.</text>
</comment>